<evidence type="ECO:0000256" key="10">
    <source>
        <dbReference type="ARBA" id="ARBA00035686"/>
    </source>
</evidence>
<evidence type="ECO:0000256" key="1">
    <source>
        <dbReference type="ARBA" id="ARBA00004651"/>
    </source>
</evidence>
<comment type="function">
    <text evidence="9">Part of the binding-protein-dependent transport system for D-xylose. Probably responsible for the translocation of the substrate across the membrane.</text>
</comment>
<protein>
    <recommendedName>
        <fullName evidence="10">Xylose transport system permease protein XylH</fullName>
    </recommendedName>
</protein>
<dbReference type="PANTHER" id="PTHR32196:SF32">
    <property type="entry name" value="XYLOSE TRANSPORT SYSTEM PERMEASE PROTEIN XYLH"/>
    <property type="match status" value="1"/>
</dbReference>
<feature type="transmembrane region" description="Helical" evidence="11">
    <location>
        <begin position="240"/>
        <end position="259"/>
    </location>
</feature>
<evidence type="ECO:0000313" key="12">
    <source>
        <dbReference type="EMBL" id="MBB6335075.1"/>
    </source>
</evidence>
<keyword evidence="13" id="KW-1185">Reference proteome</keyword>
<evidence type="ECO:0000256" key="3">
    <source>
        <dbReference type="ARBA" id="ARBA00022475"/>
    </source>
</evidence>
<accession>A0A923IYD7</accession>
<evidence type="ECO:0000256" key="7">
    <source>
        <dbReference type="ARBA" id="ARBA00022989"/>
    </source>
</evidence>
<keyword evidence="3" id="KW-1003">Cell membrane</keyword>
<sequence length="406" mass="41026">MSNRAEDMMKWTVNNEGFAQVGFVGALVIVLLVVFQFITGSHMLAPTNLQNIVMANAHIAVLAIGMILVVTVGQLDLSVGSTAAFSSMCAALVLAASGAPWWIGLVLGLAIGALVGAAQGFIVARFALPAFIVTVAGMIILRGGVQWGSAALSVPVPSEFTVLGAGYLPSIGNIAGINLATVAVGAVCAALAVSRIFASRIRRRRHGLEESTLRPWLASAAAIIGIGILTFLFASGRPGTSFPIPGVVVLVLVAVYHVVSTRTAFGRHVRAIGGNARAAALSGVNVQKVQILVMANMGLLAALAGMMFAGRSTAAGPLDGQLWELDAIAAVFIGGAAVAGGRGSILGAVLGAALMAVLSNGLLLVGIGSAPAAVVKGLVLLAAVALDAEGRRRADTGSEPKPSFTA</sequence>
<feature type="transmembrane region" description="Helical" evidence="11">
    <location>
        <begin position="362"/>
        <end position="386"/>
    </location>
</feature>
<organism evidence="12 13">
    <name type="scientific">Schaalia hyovaginalis</name>
    <dbReference type="NCBI Taxonomy" id="29316"/>
    <lineage>
        <taxon>Bacteria</taxon>
        <taxon>Bacillati</taxon>
        <taxon>Actinomycetota</taxon>
        <taxon>Actinomycetes</taxon>
        <taxon>Actinomycetales</taxon>
        <taxon>Actinomycetaceae</taxon>
        <taxon>Schaalia</taxon>
    </lineage>
</organism>
<comment type="caution">
    <text evidence="12">The sequence shown here is derived from an EMBL/GenBank/DDBJ whole genome shotgun (WGS) entry which is preliminary data.</text>
</comment>
<dbReference type="EMBL" id="JACHMK010000001">
    <property type="protein sequence ID" value="MBB6335075.1"/>
    <property type="molecule type" value="Genomic_DNA"/>
</dbReference>
<feature type="transmembrane region" description="Helical" evidence="11">
    <location>
        <begin position="130"/>
        <end position="154"/>
    </location>
</feature>
<feature type="transmembrane region" description="Helical" evidence="11">
    <location>
        <begin position="329"/>
        <end position="355"/>
    </location>
</feature>
<feature type="transmembrane region" description="Helical" evidence="11">
    <location>
        <begin position="215"/>
        <end position="234"/>
    </location>
</feature>
<evidence type="ECO:0000256" key="4">
    <source>
        <dbReference type="ARBA" id="ARBA00022519"/>
    </source>
</evidence>
<keyword evidence="2" id="KW-0813">Transport</keyword>
<reference evidence="12" key="1">
    <citation type="submission" date="2020-08" db="EMBL/GenBank/DDBJ databases">
        <title>Sequencing the genomes of 1000 actinobacteria strains.</title>
        <authorList>
            <person name="Klenk H.-P."/>
        </authorList>
    </citation>
    <scope>NUCLEOTIDE SEQUENCE</scope>
    <source>
        <strain evidence="12">DSM 10695</strain>
    </source>
</reference>
<feature type="transmembrane region" description="Helical" evidence="11">
    <location>
        <begin position="51"/>
        <end position="70"/>
    </location>
</feature>
<feature type="transmembrane region" description="Helical" evidence="11">
    <location>
        <begin position="21"/>
        <end position="39"/>
    </location>
</feature>
<proteinExistence type="predicted"/>
<dbReference type="InterPro" id="IPR001851">
    <property type="entry name" value="ABC_transp_permease"/>
</dbReference>
<feature type="transmembrane region" description="Helical" evidence="11">
    <location>
        <begin position="174"/>
        <end position="194"/>
    </location>
</feature>
<gene>
    <name evidence="12" type="ORF">HD592_001640</name>
</gene>
<dbReference type="Proteomes" id="UP000617426">
    <property type="component" value="Unassembled WGS sequence"/>
</dbReference>
<evidence type="ECO:0000256" key="9">
    <source>
        <dbReference type="ARBA" id="ARBA00035611"/>
    </source>
</evidence>
<dbReference type="AlphaFoldDB" id="A0A923IYD7"/>
<keyword evidence="7 11" id="KW-1133">Transmembrane helix</keyword>
<evidence type="ECO:0000256" key="6">
    <source>
        <dbReference type="ARBA" id="ARBA00022692"/>
    </source>
</evidence>
<keyword evidence="5 12" id="KW-0762">Sugar transport</keyword>
<feature type="transmembrane region" description="Helical" evidence="11">
    <location>
        <begin position="101"/>
        <end position="123"/>
    </location>
</feature>
<dbReference type="GO" id="GO:0022857">
    <property type="term" value="F:transmembrane transporter activity"/>
    <property type="evidence" value="ECO:0007669"/>
    <property type="project" value="InterPro"/>
</dbReference>
<dbReference type="CDD" id="cd06579">
    <property type="entry name" value="TM_PBP1_transp_AraH_like"/>
    <property type="match status" value="1"/>
</dbReference>
<dbReference type="PANTHER" id="PTHR32196">
    <property type="entry name" value="ABC TRANSPORTER PERMEASE PROTEIN YPHD-RELATED-RELATED"/>
    <property type="match status" value="1"/>
</dbReference>
<evidence type="ECO:0000256" key="2">
    <source>
        <dbReference type="ARBA" id="ARBA00022448"/>
    </source>
</evidence>
<evidence type="ECO:0000313" key="13">
    <source>
        <dbReference type="Proteomes" id="UP000617426"/>
    </source>
</evidence>
<evidence type="ECO:0000256" key="11">
    <source>
        <dbReference type="SAM" id="Phobius"/>
    </source>
</evidence>
<dbReference type="GO" id="GO:0005886">
    <property type="term" value="C:plasma membrane"/>
    <property type="evidence" value="ECO:0007669"/>
    <property type="project" value="UniProtKB-SubCell"/>
</dbReference>
<keyword evidence="4" id="KW-0997">Cell inner membrane</keyword>
<evidence type="ECO:0000256" key="8">
    <source>
        <dbReference type="ARBA" id="ARBA00023136"/>
    </source>
</evidence>
<feature type="transmembrane region" description="Helical" evidence="11">
    <location>
        <begin position="291"/>
        <end position="309"/>
    </location>
</feature>
<feature type="transmembrane region" description="Helical" evidence="11">
    <location>
        <begin position="77"/>
        <end position="95"/>
    </location>
</feature>
<dbReference type="Pfam" id="PF02653">
    <property type="entry name" value="BPD_transp_2"/>
    <property type="match status" value="1"/>
</dbReference>
<keyword evidence="8 11" id="KW-0472">Membrane</keyword>
<evidence type="ECO:0000256" key="5">
    <source>
        <dbReference type="ARBA" id="ARBA00022597"/>
    </source>
</evidence>
<dbReference type="RefSeq" id="WP_246430005.1">
    <property type="nucleotide sequence ID" value="NZ_JACHMK010000001.1"/>
</dbReference>
<name>A0A923IYD7_9ACTO</name>
<comment type="subcellular location">
    <subcellularLocation>
        <location evidence="1">Cell membrane</location>
        <topology evidence="1">Multi-pass membrane protein</topology>
    </subcellularLocation>
</comment>
<keyword evidence="6 11" id="KW-0812">Transmembrane</keyword>